<sequence>MTVECIHDVLVWSSDVHMRVTVYDRPFTFRNTATRTPQPTSNAVHKDKISASRGSTWRAAACILPLGTQGINKDYQRKSTSLFICSRSILTYAD</sequence>
<dbReference type="EMBL" id="JAHQIW010005313">
    <property type="protein sequence ID" value="KAJ1365591.1"/>
    <property type="molecule type" value="Genomic_DNA"/>
</dbReference>
<dbReference type="AlphaFoldDB" id="A0AAD5QXU9"/>
<evidence type="ECO:0000313" key="1">
    <source>
        <dbReference type="EMBL" id="KAJ1365591.1"/>
    </source>
</evidence>
<keyword evidence="2" id="KW-1185">Reference proteome</keyword>
<proteinExistence type="predicted"/>
<name>A0AAD5QXU9_PARTN</name>
<reference evidence="1" key="1">
    <citation type="submission" date="2021-06" db="EMBL/GenBank/DDBJ databases">
        <title>Parelaphostrongylus tenuis whole genome reference sequence.</title>
        <authorList>
            <person name="Garwood T.J."/>
            <person name="Larsen P.A."/>
            <person name="Fountain-Jones N.M."/>
            <person name="Garbe J.R."/>
            <person name="Macchietto M.G."/>
            <person name="Kania S.A."/>
            <person name="Gerhold R.W."/>
            <person name="Richards J.E."/>
            <person name="Wolf T.M."/>
        </authorList>
    </citation>
    <scope>NUCLEOTIDE SEQUENCE</scope>
    <source>
        <strain evidence="1">MNPRO001-30</strain>
        <tissue evidence="1">Meninges</tissue>
    </source>
</reference>
<comment type="caution">
    <text evidence="1">The sequence shown here is derived from an EMBL/GenBank/DDBJ whole genome shotgun (WGS) entry which is preliminary data.</text>
</comment>
<evidence type="ECO:0000313" key="2">
    <source>
        <dbReference type="Proteomes" id="UP001196413"/>
    </source>
</evidence>
<accession>A0AAD5QXU9</accession>
<protein>
    <submittedName>
        <fullName evidence="1">Uncharacterized protein</fullName>
    </submittedName>
</protein>
<organism evidence="1 2">
    <name type="scientific">Parelaphostrongylus tenuis</name>
    <name type="common">Meningeal worm</name>
    <dbReference type="NCBI Taxonomy" id="148309"/>
    <lineage>
        <taxon>Eukaryota</taxon>
        <taxon>Metazoa</taxon>
        <taxon>Ecdysozoa</taxon>
        <taxon>Nematoda</taxon>
        <taxon>Chromadorea</taxon>
        <taxon>Rhabditida</taxon>
        <taxon>Rhabditina</taxon>
        <taxon>Rhabditomorpha</taxon>
        <taxon>Strongyloidea</taxon>
        <taxon>Metastrongylidae</taxon>
        <taxon>Parelaphostrongylus</taxon>
    </lineage>
</organism>
<dbReference type="Proteomes" id="UP001196413">
    <property type="component" value="Unassembled WGS sequence"/>
</dbReference>
<gene>
    <name evidence="1" type="ORF">KIN20_025970</name>
</gene>